<dbReference type="InterPro" id="IPR007890">
    <property type="entry name" value="CHASE2"/>
</dbReference>
<dbReference type="PANTHER" id="PTHR43081">
    <property type="entry name" value="ADENYLATE CYCLASE, TERMINAL-DIFFERENTIATION SPECIFIC-RELATED"/>
    <property type="match status" value="1"/>
</dbReference>
<reference evidence="3 4" key="1">
    <citation type="submission" date="2014-02" db="EMBL/GenBank/DDBJ databases">
        <title>Diversity of Thermotogales isolates from hydrothermal vents.</title>
        <authorList>
            <person name="Haverkamp T.H.A."/>
            <person name="Lossouarn J."/>
            <person name="Geslin C."/>
            <person name="Nesbo C.L."/>
        </authorList>
    </citation>
    <scope>NUCLEOTIDE SEQUENCE [LARGE SCALE GENOMIC DNA]</scope>
    <source>
        <strain evidence="3 4">431</strain>
    </source>
</reference>
<keyword evidence="1" id="KW-0812">Transmembrane</keyword>
<feature type="transmembrane region" description="Helical" evidence="1">
    <location>
        <begin position="347"/>
        <end position="365"/>
    </location>
</feature>
<dbReference type="InterPro" id="IPR050697">
    <property type="entry name" value="Adenylyl/Guanylyl_Cyclase_3/4"/>
</dbReference>
<organism evidence="3 4">
    <name type="scientific">Thermosipho melanesiensis</name>
    <dbReference type="NCBI Taxonomy" id="46541"/>
    <lineage>
        <taxon>Bacteria</taxon>
        <taxon>Thermotogati</taxon>
        <taxon>Thermotogota</taxon>
        <taxon>Thermotogae</taxon>
        <taxon>Thermotogales</taxon>
        <taxon>Fervidobacteriaceae</taxon>
        <taxon>Thermosipho</taxon>
    </lineage>
</organism>
<evidence type="ECO:0000259" key="2">
    <source>
        <dbReference type="PROSITE" id="PS50125"/>
    </source>
</evidence>
<dbReference type="PROSITE" id="PS50125">
    <property type="entry name" value="GUANYLATE_CYCLASE_2"/>
    <property type="match status" value="1"/>
</dbReference>
<dbReference type="PANTHER" id="PTHR43081:SF1">
    <property type="entry name" value="ADENYLATE CYCLASE, TERMINAL-DIFFERENTIATION SPECIFIC"/>
    <property type="match status" value="1"/>
</dbReference>
<keyword evidence="1" id="KW-1133">Transmembrane helix</keyword>
<dbReference type="CDD" id="cd07302">
    <property type="entry name" value="CHD"/>
    <property type="match status" value="1"/>
</dbReference>
<evidence type="ECO:0000313" key="4">
    <source>
        <dbReference type="Proteomes" id="UP000185490"/>
    </source>
</evidence>
<sequence length="641" mass="74136">MKILFFLSLLLVIFYIISLFFFPFIEFFELKIMDLFYRLRGTMNINPNVVVVGIDEYSLTSLEAQNDVWPWSRHHYGKVVKNLFDAGAKVILFDISFTEEDEINPKYDNYLASILSVYKKIVLGSYLINEKETYEKYNQKIKEKLEKNTTYFNYIYKMKNFKNLNYITPIEIYKVRPPILKFSSLVPSATYEIGEIDIDGVVRNIPLFFKEKWAEEKGLSSGFLPHMDILAISLYLNANLKNLIVDFKERYVYTGSKKIPFDSNGLFRLFYYGKNVFPEVSFYDIEIGNFDKSLFKDKIVIIGYTATAKGLYDLRITPFSNNTPGVYIHATAIENMINGDTLKRIPVWLKLIVLSLLLTFVLIFSKSKNIKINLISFLSVPLILIMSYTFFLNKIYVDNFYSILSSLIISTTNISKNLIKENREKKKIKEYLYRYVPDNVAELLVKKGKIELGGEEKNIVVIFSDIKGFTSLSEKVSPGELVKILNDYLTRMSNVIRNKYNGTIDKFVGDAIMAIFGAPIEYGNEIERALKCALDMRMELEKFNKEKQLNLDSGIGIHFGPAIVGNIGAPFRMDYTSIGDTINTCSRIEHLTREINANIIVSENVYKLSEKKFEYEYLGEYKVKGKSRPLKLYKLKGEKHV</sequence>
<dbReference type="SMART" id="SM01080">
    <property type="entry name" value="CHASE2"/>
    <property type="match status" value="1"/>
</dbReference>
<dbReference type="SUPFAM" id="SSF55073">
    <property type="entry name" value="Nucleotide cyclase"/>
    <property type="match status" value="1"/>
</dbReference>
<evidence type="ECO:0000256" key="1">
    <source>
        <dbReference type="SAM" id="Phobius"/>
    </source>
</evidence>
<keyword evidence="4" id="KW-1185">Reference proteome</keyword>
<feature type="transmembrane region" description="Helical" evidence="1">
    <location>
        <begin position="372"/>
        <end position="393"/>
    </location>
</feature>
<accession>A0ABM6GD45</accession>
<dbReference type="SMART" id="SM00044">
    <property type="entry name" value="CYCc"/>
    <property type="match status" value="1"/>
</dbReference>
<proteinExistence type="predicted"/>
<name>A0ABM6GD45_9BACT</name>
<evidence type="ECO:0000313" key="3">
    <source>
        <dbReference type="EMBL" id="APT73399.1"/>
    </source>
</evidence>
<dbReference type="Pfam" id="PF00211">
    <property type="entry name" value="Guanylate_cyc"/>
    <property type="match status" value="1"/>
</dbReference>
<dbReference type="Gene3D" id="3.30.70.1230">
    <property type="entry name" value="Nucleotide cyclase"/>
    <property type="match status" value="1"/>
</dbReference>
<feature type="domain" description="Guanylate cyclase" evidence="2">
    <location>
        <begin position="460"/>
        <end position="589"/>
    </location>
</feature>
<dbReference type="EMBL" id="CP007389">
    <property type="protein sequence ID" value="APT73399.1"/>
    <property type="molecule type" value="Genomic_DNA"/>
</dbReference>
<dbReference type="InterPro" id="IPR029787">
    <property type="entry name" value="Nucleotide_cyclase"/>
</dbReference>
<dbReference type="Pfam" id="PF05226">
    <property type="entry name" value="CHASE2"/>
    <property type="match status" value="1"/>
</dbReference>
<gene>
    <name evidence="3" type="ORF">BW47_01780</name>
</gene>
<dbReference type="Proteomes" id="UP000185490">
    <property type="component" value="Chromosome"/>
</dbReference>
<keyword evidence="1" id="KW-0472">Membrane</keyword>
<protein>
    <submittedName>
        <fullName evidence="3">Adenylate cyclase</fullName>
    </submittedName>
</protein>
<dbReference type="InterPro" id="IPR001054">
    <property type="entry name" value="A/G_cyclase"/>
</dbReference>
<dbReference type="RefSeq" id="WP_012056562.1">
    <property type="nucleotide sequence ID" value="NZ_CP007389.1"/>
</dbReference>